<evidence type="ECO:0000259" key="2">
    <source>
        <dbReference type="Pfam" id="PF09990"/>
    </source>
</evidence>
<evidence type="ECO:0000313" key="4">
    <source>
        <dbReference type="Proteomes" id="UP001268819"/>
    </source>
</evidence>
<sequence length="166" mass="17502">MRRRVRTARTARHAVPPNLTAFPFGLLTTAVGFDVLHLLTGRADFAVTAAHLIGAGVLLGSVTAAGRWLAWLLAPDAMGDRVRRISLLYRTTNTVVLLLFGTSWLLRQGHQDWLPTWSALGAAWAGLLTAGFGGWLAGELAERLSTGGEHRAVVGTGGTAGPATAP</sequence>
<keyword evidence="1" id="KW-0472">Membrane</keyword>
<evidence type="ECO:0000313" key="3">
    <source>
        <dbReference type="EMBL" id="MDR6592971.1"/>
    </source>
</evidence>
<organism evidence="3 4">
    <name type="scientific">Saccharothrix longispora</name>
    <dbReference type="NCBI Taxonomy" id="33920"/>
    <lineage>
        <taxon>Bacteria</taxon>
        <taxon>Bacillati</taxon>
        <taxon>Actinomycetota</taxon>
        <taxon>Actinomycetes</taxon>
        <taxon>Pseudonocardiales</taxon>
        <taxon>Pseudonocardiaceae</taxon>
        <taxon>Saccharothrix</taxon>
    </lineage>
</organism>
<dbReference type="Pfam" id="PF09990">
    <property type="entry name" value="DUF2231"/>
    <property type="match status" value="1"/>
</dbReference>
<keyword evidence="4" id="KW-1185">Reference proteome</keyword>
<reference evidence="3 4" key="1">
    <citation type="submission" date="2023-07" db="EMBL/GenBank/DDBJ databases">
        <title>Sequencing the genomes of 1000 actinobacteria strains.</title>
        <authorList>
            <person name="Klenk H.-P."/>
        </authorList>
    </citation>
    <scope>NUCLEOTIDE SEQUENCE [LARGE SCALE GENOMIC DNA]</scope>
    <source>
        <strain evidence="3 4">DSM 43749</strain>
    </source>
</reference>
<comment type="caution">
    <text evidence="3">The sequence shown here is derived from an EMBL/GenBank/DDBJ whole genome shotgun (WGS) entry which is preliminary data.</text>
</comment>
<evidence type="ECO:0000256" key="1">
    <source>
        <dbReference type="SAM" id="Phobius"/>
    </source>
</evidence>
<accession>A0ABU1PR61</accession>
<name>A0ABU1PR61_9PSEU</name>
<keyword evidence="1" id="KW-1133">Transmembrane helix</keyword>
<gene>
    <name evidence="3" type="ORF">J2S66_001355</name>
</gene>
<dbReference type="RefSeq" id="WP_310305085.1">
    <property type="nucleotide sequence ID" value="NZ_BAAAXB010000001.1"/>
</dbReference>
<feature type="transmembrane region" description="Helical" evidence="1">
    <location>
        <begin position="87"/>
        <end position="106"/>
    </location>
</feature>
<proteinExistence type="predicted"/>
<protein>
    <submittedName>
        <fullName evidence="3">Membrane protein</fullName>
    </submittedName>
</protein>
<feature type="domain" description="DUF2231" evidence="2">
    <location>
        <begin position="13"/>
        <end position="144"/>
    </location>
</feature>
<dbReference type="EMBL" id="JAVDSG010000001">
    <property type="protein sequence ID" value="MDR6592971.1"/>
    <property type="molecule type" value="Genomic_DNA"/>
</dbReference>
<keyword evidence="1" id="KW-0812">Transmembrane</keyword>
<feature type="transmembrane region" description="Helical" evidence="1">
    <location>
        <begin position="45"/>
        <end position="66"/>
    </location>
</feature>
<dbReference type="InterPro" id="IPR019251">
    <property type="entry name" value="DUF2231_TM"/>
</dbReference>
<feature type="transmembrane region" description="Helical" evidence="1">
    <location>
        <begin position="21"/>
        <end position="39"/>
    </location>
</feature>
<feature type="transmembrane region" description="Helical" evidence="1">
    <location>
        <begin position="118"/>
        <end position="137"/>
    </location>
</feature>
<dbReference type="Proteomes" id="UP001268819">
    <property type="component" value="Unassembled WGS sequence"/>
</dbReference>